<evidence type="ECO:0000256" key="5">
    <source>
        <dbReference type="ARBA" id="ARBA00022734"/>
    </source>
</evidence>
<comment type="function">
    <text evidence="1">Acts as a defensive agent. Recognizes blood group fucosylated oligosaccharides including A, B, H and Lewis B-type antigens. Does not recognize Lewis A antigen and has low affinity for monovalent haptens.</text>
</comment>
<comment type="subunit">
    <text evidence="3">Homotrimer.</text>
</comment>
<dbReference type="InterPro" id="IPR008979">
    <property type="entry name" value="Galactose-bd-like_sf"/>
</dbReference>
<feature type="domain" description="Fucolectin tachylectin-4 pentraxin-1" evidence="8">
    <location>
        <begin position="104"/>
        <end position="248"/>
    </location>
</feature>
<dbReference type="EMBL" id="LSRX01000050">
    <property type="protein sequence ID" value="OLQ11987.1"/>
    <property type="molecule type" value="Genomic_DNA"/>
</dbReference>
<evidence type="ECO:0000256" key="7">
    <source>
        <dbReference type="ARBA" id="ARBA00023157"/>
    </source>
</evidence>
<comment type="similarity">
    <text evidence="2">Belongs to the fucolectin family.</text>
</comment>
<evidence type="ECO:0000256" key="6">
    <source>
        <dbReference type="ARBA" id="ARBA00022837"/>
    </source>
</evidence>
<evidence type="ECO:0000313" key="9">
    <source>
        <dbReference type="EMBL" id="OLQ11987.1"/>
    </source>
</evidence>
<keyword evidence="6" id="KW-0106">Calcium</keyword>
<dbReference type="AlphaFoldDB" id="A0A1Q9EX19"/>
<keyword evidence="7" id="KW-1015">Disulfide bond</keyword>
<dbReference type="Gene3D" id="2.60.120.260">
    <property type="entry name" value="Galactose-binding domain-like"/>
    <property type="match status" value="1"/>
</dbReference>
<proteinExistence type="inferred from homology"/>
<protein>
    <submittedName>
        <fullName evidence="9">Fucolectin-6</fullName>
    </submittedName>
</protein>
<sequence length="248" mass="27346">MSLVLVTYPTSGRSCCHRGCRPPDLALFEGYDGSCEERCRRDARCNFFTSYSSLWCATYADCDEEIPSAATVLRVGDAFASEFFGEAATFGLTSLPYTPIVLLAARQSSEDWGGESGRAIDGLSETHFLRGSCSHTAGGIEEDPRGAWWVAESAQPDWAVAAVRILGRWDCCNERLDNWEVRVGDNPDPWKNPRCGPRQRMLQPGGRRLIRCLGEAVGYMQGRFVGVVLPGGEPLTLCEVEAFTFRVL</sequence>
<evidence type="ECO:0000256" key="4">
    <source>
        <dbReference type="ARBA" id="ARBA00022723"/>
    </source>
</evidence>
<evidence type="ECO:0000259" key="8">
    <source>
        <dbReference type="SMART" id="SM00607"/>
    </source>
</evidence>
<keyword evidence="5" id="KW-0430">Lectin</keyword>
<dbReference type="PANTHER" id="PTHR45713">
    <property type="entry name" value="FTP DOMAIN-CONTAINING PROTEIN"/>
    <property type="match status" value="1"/>
</dbReference>
<dbReference type="GO" id="GO:0010185">
    <property type="term" value="P:regulation of cellular defense response"/>
    <property type="evidence" value="ECO:0007669"/>
    <property type="project" value="UniProtKB-ARBA"/>
</dbReference>
<dbReference type="InterPro" id="IPR051941">
    <property type="entry name" value="BG_Antigen-Binding_Lectin"/>
</dbReference>
<keyword evidence="4" id="KW-0479">Metal-binding</keyword>
<dbReference type="PANTHER" id="PTHR45713:SF6">
    <property type="entry name" value="F5_8 TYPE C DOMAIN-CONTAINING PROTEIN"/>
    <property type="match status" value="1"/>
</dbReference>
<reference evidence="9 10" key="1">
    <citation type="submission" date="2016-02" db="EMBL/GenBank/DDBJ databases">
        <title>Genome analysis of coral dinoflagellate symbionts highlights evolutionary adaptations to a symbiotic lifestyle.</title>
        <authorList>
            <person name="Aranda M."/>
            <person name="Li Y."/>
            <person name="Liew Y.J."/>
            <person name="Baumgarten S."/>
            <person name="Simakov O."/>
            <person name="Wilson M."/>
            <person name="Piel J."/>
            <person name="Ashoor H."/>
            <person name="Bougouffa S."/>
            <person name="Bajic V.B."/>
            <person name="Ryu T."/>
            <person name="Ravasi T."/>
            <person name="Bayer T."/>
            <person name="Micklem G."/>
            <person name="Kim H."/>
            <person name="Bhak J."/>
            <person name="Lajeunesse T.C."/>
            <person name="Voolstra C.R."/>
        </authorList>
    </citation>
    <scope>NUCLEOTIDE SEQUENCE [LARGE SCALE GENOMIC DNA]</scope>
    <source>
        <strain evidence="9 10">CCMP2467</strain>
    </source>
</reference>
<evidence type="ECO:0000313" key="10">
    <source>
        <dbReference type="Proteomes" id="UP000186817"/>
    </source>
</evidence>
<gene>
    <name evidence="9" type="ORF">AK812_SmicGene4136</name>
</gene>
<dbReference type="OrthoDB" id="547680at2759"/>
<dbReference type="SUPFAM" id="SSF49785">
    <property type="entry name" value="Galactose-binding domain-like"/>
    <property type="match status" value="1"/>
</dbReference>
<evidence type="ECO:0000256" key="3">
    <source>
        <dbReference type="ARBA" id="ARBA00011233"/>
    </source>
</evidence>
<evidence type="ECO:0000256" key="1">
    <source>
        <dbReference type="ARBA" id="ARBA00002219"/>
    </source>
</evidence>
<dbReference type="SMART" id="SM00607">
    <property type="entry name" value="FTP"/>
    <property type="match status" value="1"/>
</dbReference>
<keyword evidence="10" id="KW-1185">Reference proteome</keyword>
<comment type="caution">
    <text evidence="9">The sequence shown here is derived from an EMBL/GenBank/DDBJ whole genome shotgun (WGS) entry which is preliminary data.</text>
</comment>
<dbReference type="Proteomes" id="UP000186817">
    <property type="component" value="Unassembled WGS sequence"/>
</dbReference>
<dbReference type="InterPro" id="IPR006585">
    <property type="entry name" value="FTP1"/>
</dbReference>
<organism evidence="9 10">
    <name type="scientific">Symbiodinium microadriaticum</name>
    <name type="common">Dinoflagellate</name>
    <name type="synonym">Zooxanthella microadriatica</name>
    <dbReference type="NCBI Taxonomy" id="2951"/>
    <lineage>
        <taxon>Eukaryota</taxon>
        <taxon>Sar</taxon>
        <taxon>Alveolata</taxon>
        <taxon>Dinophyceae</taxon>
        <taxon>Suessiales</taxon>
        <taxon>Symbiodiniaceae</taxon>
        <taxon>Symbiodinium</taxon>
    </lineage>
</organism>
<name>A0A1Q9EX19_SYMMI</name>
<dbReference type="GO" id="GO:0001868">
    <property type="term" value="P:regulation of complement activation, lectin pathway"/>
    <property type="evidence" value="ECO:0007669"/>
    <property type="project" value="UniProtKB-ARBA"/>
</dbReference>
<dbReference type="GO" id="GO:0042806">
    <property type="term" value="F:fucose binding"/>
    <property type="evidence" value="ECO:0007669"/>
    <property type="project" value="UniProtKB-ARBA"/>
</dbReference>
<accession>A0A1Q9EX19</accession>
<evidence type="ECO:0000256" key="2">
    <source>
        <dbReference type="ARBA" id="ARBA00010147"/>
    </source>
</evidence>
<dbReference type="GO" id="GO:0046872">
    <property type="term" value="F:metal ion binding"/>
    <property type="evidence" value="ECO:0007669"/>
    <property type="project" value="UniProtKB-KW"/>
</dbReference>